<organism evidence="4 5">
    <name type="scientific">Bradyrhizobium algeriense</name>
    <dbReference type="NCBI Taxonomy" id="634784"/>
    <lineage>
        <taxon>Bacteria</taxon>
        <taxon>Pseudomonadati</taxon>
        <taxon>Pseudomonadota</taxon>
        <taxon>Alphaproteobacteria</taxon>
        <taxon>Hyphomicrobiales</taxon>
        <taxon>Nitrobacteraceae</taxon>
        <taxon>Bradyrhizobium</taxon>
    </lineage>
</organism>
<dbReference type="Pfam" id="PF00534">
    <property type="entry name" value="Glycos_transf_1"/>
    <property type="match status" value="1"/>
</dbReference>
<evidence type="ECO:0000259" key="2">
    <source>
        <dbReference type="Pfam" id="PF00534"/>
    </source>
</evidence>
<keyword evidence="5" id="KW-1185">Reference proteome</keyword>
<proteinExistence type="predicted"/>
<name>A0ABU8BFT4_9BRAD</name>
<dbReference type="EMBL" id="JAZHRV010000001">
    <property type="protein sequence ID" value="MEH2557416.1"/>
    <property type="molecule type" value="Genomic_DNA"/>
</dbReference>
<gene>
    <name evidence="4" type="ORF">V1286_004945</name>
</gene>
<dbReference type="PANTHER" id="PTHR45947">
    <property type="entry name" value="SULFOQUINOVOSYL TRANSFERASE SQD2"/>
    <property type="match status" value="1"/>
</dbReference>
<dbReference type="Proteomes" id="UP001364224">
    <property type="component" value="Unassembled WGS sequence"/>
</dbReference>
<reference evidence="4 5" key="1">
    <citation type="submission" date="2024-02" db="EMBL/GenBank/DDBJ databases">
        <title>Adaptive strategies in a cosmopolitan and abundant soil bacterium.</title>
        <authorList>
            <person name="Carini P."/>
        </authorList>
    </citation>
    <scope>NUCLEOTIDE SEQUENCE [LARGE SCALE GENOMIC DNA]</scope>
    <source>
        <strain evidence="4 5">AZCC 1608</strain>
    </source>
</reference>
<dbReference type="CDD" id="cd03801">
    <property type="entry name" value="GT4_PimA-like"/>
    <property type="match status" value="1"/>
</dbReference>
<evidence type="ECO:0000256" key="1">
    <source>
        <dbReference type="SAM" id="MobiDB-lite"/>
    </source>
</evidence>
<dbReference type="InterPro" id="IPR050194">
    <property type="entry name" value="Glycosyltransferase_grp1"/>
</dbReference>
<evidence type="ECO:0000313" key="4">
    <source>
        <dbReference type="EMBL" id="MEH2557416.1"/>
    </source>
</evidence>
<evidence type="ECO:0000259" key="3">
    <source>
        <dbReference type="Pfam" id="PF13579"/>
    </source>
</evidence>
<feature type="domain" description="Glycosyltransferase subfamily 4-like N-terminal" evidence="3">
    <location>
        <begin position="35"/>
        <end position="238"/>
    </location>
</feature>
<protein>
    <submittedName>
        <fullName evidence="4">Glycosyltransferase involved in cell wall biosynthesis</fullName>
    </submittedName>
</protein>
<dbReference type="Gene3D" id="3.40.50.2000">
    <property type="entry name" value="Glycogen Phosphorylase B"/>
    <property type="match status" value="2"/>
</dbReference>
<dbReference type="RefSeq" id="WP_334483588.1">
    <property type="nucleotide sequence ID" value="NZ_JAZHRV010000001.1"/>
</dbReference>
<comment type="caution">
    <text evidence="4">The sequence shown here is derived from an EMBL/GenBank/DDBJ whole genome shotgun (WGS) entry which is preliminary data.</text>
</comment>
<dbReference type="PANTHER" id="PTHR45947:SF3">
    <property type="entry name" value="SULFOQUINOVOSYL TRANSFERASE SQD2"/>
    <property type="match status" value="1"/>
</dbReference>
<sequence length="427" mass="46495">MLQVIDQIRPASGSQQTQPAPDRVVIINDVSQVRGGATNVALHSAALLGDSGIPVTYFTGDHGLHSEPRLRNADVVAVGGKHILRTALPRAALDGLYNVSAEQRLAAWIAANDTPGTIYHLHGWSKILSPSVFRALRPVAKRLIVNAHDFFLVCPNGGYFNFRSESPCELRPMSASCLLSSCDRRNYAHKLWRSARQEIRRAVFDFASGARVLAVHEGMLPHLERGGIPRARLATLRNPVTPWCPRRIEAERNKVFLFVGRLEEDKGVDLLLAAARDANVRVRVIGSGPLEGKLAGIYPEVEFTGWKSANDMPALVRDARALVMPSRYREPFGLVAFEALASGLPVVVSSSAMIADELSEVGAGISCDPYDRDAFSKALSILASNNELTASMSDLAYANAARFSLTPSEWAQRLVSYYSDALQEAVA</sequence>
<feature type="region of interest" description="Disordered" evidence="1">
    <location>
        <begin position="1"/>
        <end position="20"/>
    </location>
</feature>
<dbReference type="InterPro" id="IPR001296">
    <property type="entry name" value="Glyco_trans_1"/>
</dbReference>
<dbReference type="InterPro" id="IPR028098">
    <property type="entry name" value="Glyco_trans_4-like_N"/>
</dbReference>
<evidence type="ECO:0000313" key="5">
    <source>
        <dbReference type="Proteomes" id="UP001364224"/>
    </source>
</evidence>
<dbReference type="SUPFAM" id="SSF53756">
    <property type="entry name" value="UDP-Glycosyltransferase/glycogen phosphorylase"/>
    <property type="match status" value="1"/>
</dbReference>
<feature type="domain" description="Glycosyl transferase family 1" evidence="2">
    <location>
        <begin position="250"/>
        <end position="396"/>
    </location>
</feature>
<dbReference type="Pfam" id="PF13579">
    <property type="entry name" value="Glyco_trans_4_4"/>
    <property type="match status" value="1"/>
</dbReference>
<accession>A0ABU8BFT4</accession>